<dbReference type="Proteomes" id="UP000016801">
    <property type="component" value="Unassembled WGS sequence"/>
</dbReference>
<comment type="caution">
    <text evidence="1">The sequence shown here is derived from an EMBL/GenBank/DDBJ whole genome shotgun (WGS) entry which is preliminary data.</text>
</comment>
<dbReference type="HOGENOM" id="CLU_3159928_0_0_1"/>
<sequence length="48" mass="5194">MSVRYHRVVVVLASKIPACVYTLSKVSGTVGLHVLVRDSPNTINKLAT</sequence>
<dbReference type="AlphaFoldDB" id="M1VVA5"/>
<gene>
    <name evidence="1" type="ORF">CPUR_02874</name>
</gene>
<reference evidence="1 2" key="1">
    <citation type="journal article" date="2013" name="PLoS Genet.">
        <title>Plant-symbiotic fungi as chemical engineers: Multi-genome analysis of the Clavicipitaceae reveals dynamics of alkaloid loci.</title>
        <authorList>
            <person name="Schardl C.L."/>
            <person name="Young C.A."/>
            <person name="Hesse U."/>
            <person name="Amyotte S.G."/>
            <person name="Andreeva K."/>
            <person name="Calie P.J."/>
            <person name="Fleetwood D.J."/>
            <person name="Haws D.C."/>
            <person name="Moore N."/>
            <person name="Oeser B."/>
            <person name="Panaccione D.G."/>
            <person name="Schweri K.K."/>
            <person name="Voisey C.R."/>
            <person name="Farman M.L."/>
            <person name="Jaromczyk J.W."/>
            <person name="Roe B.A."/>
            <person name="O'Sullivan D.M."/>
            <person name="Scott B."/>
            <person name="Tudzynski P."/>
            <person name="An Z."/>
            <person name="Arnaoudova E.G."/>
            <person name="Bullock C.T."/>
            <person name="Charlton N.D."/>
            <person name="Chen L."/>
            <person name="Cox M."/>
            <person name="Dinkins R.D."/>
            <person name="Florea S."/>
            <person name="Glenn A.E."/>
            <person name="Gordon A."/>
            <person name="Gueldener U."/>
            <person name="Harris D.R."/>
            <person name="Hollin W."/>
            <person name="Jaromczyk J."/>
            <person name="Johnson R.D."/>
            <person name="Khan A.K."/>
            <person name="Leistner E."/>
            <person name="Leuchtmann A."/>
            <person name="Li C."/>
            <person name="Liu J."/>
            <person name="Liu J."/>
            <person name="Liu M."/>
            <person name="Mace W."/>
            <person name="Machado C."/>
            <person name="Nagabhyru P."/>
            <person name="Pan J."/>
            <person name="Schmid J."/>
            <person name="Sugawara K."/>
            <person name="Steiner U."/>
            <person name="Takach J.E."/>
            <person name="Tanaka E."/>
            <person name="Webb J.S."/>
            <person name="Wilson E.V."/>
            <person name="Wiseman J.L."/>
            <person name="Yoshida R."/>
            <person name="Zeng Z."/>
        </authorList>
    </citation>
    <scope>NUCLEOTIDE SEQUENCE [LARGE SCALE GENOMIC DNA]</scope>
    <source>
        <strain evidence="1 2">20.1</strain>
    </source>
</reference>
<accession>M1VVA5</accession>
<evidence type="ECO:0000313" key="2">
    <source>
        <dbReference type="Proteomes" id="UP000016801"/>
    </source>
</evidence>
<keyword evidence="2" id="KW-1185">Reference proteome</keyword>
<organism evidence="1 2">
    <name type="scientific">Claviceps purpurea (strain 20.1)</name>
    <name type="common">Ergot fungus</name>
    <name type="synonym">Sphacelia segetum</name>
    <dbReference type="NCBI Taxonomy" id="1111077"/>
    <lineage>
        <taxon>Eukaryota</taxon>
        <taxon>Fungi</taxon>
        <taxon>Dikarya</taxon>
        <taxon>Ascomycota</taxon>
        <taxon>Pezizomycotina</taxon>
        <taxon>Sordariomycetes</taxon>
        <taxon>Hypocreomycetidae</taxon>
        <taxon>Hypocreales</taxon>
        <taxon>Clavicipitaceae</taxon>
        <taxon>Claviceps</taxon>
    </lineage>
</organism>
<evidence type="ECO:0000313" key="1">
    <source>
        <dbReference type="EMBL" id="CCE29182.1"/>
    </source>
</evidence>
<protein>
    <submittedName>
        <fullName evidence="1">Uncharacterized protein</fullName>
    </submittedName>
</protein>
<dbReference type="VEuPathDB" id="FungiDB:CPUR_02874"/>
<dbReference type="EMBL" id="CAGA01000012">
    <property type="protein sequence ID" value="CCE29182.1"/>
    <property type="molecule type" value="Genomic_DNA"/>
</dbReference>
<name>M1VVA5_CLAP2</name>
<proteinExistence type="predicted"/>